<organism evidence="1 2">
    <name type="scientific">Nocardiopsis algeriensis</name>
    <dbReference type="NCBI Taxonomy" id="1478215"/>
    <lineage>
        <taxon>Bacteria</taxon>
        <taxon>Bacillati</taxon>
        <taxon>Actinomycetota</taxon>
        <taxon>Actinomycetes</taxon>
        <taxon>Streptosporangiales</taxon>
        <taxon>Nocardiopsidaceae</taxon>
        <taxon>Nocardiopsis</taxon>
    </lineage>
</organism>
<reference evidence="1 2" key="1">
    <citation type="submission" date="2020-08" db="EMBL/GenBank/DDBJ databases">
        <title>Genomic Encyclopedia of Type Strains, Phase III (KMG-III): the genomes of soil and plant-associated and newly described type strains.</title>
        <authorList>
            <person name="Whitman W."/>
        </authorList>
    </citation>
    <scope>NUCLEOTIDE SEQUENCE [LARGE SCALE GENOMIC DNA]</scope>
    <source>
        <strain evidence="1 2">CECT 8712</strain>
    </source>
</reference>
<accession>A0A841ITF9</accession>
<proteinExistence type="predicted"/>
<protein>
    <submittedName>
        <fullName evidence="1">Uncharacterized protein</fullName>
    </submittedName>
</protein>
<name>A0A841ITF9_9ACTN</name>
<evidence type="ECO:0000313" key="2">
    <source>
        <dbReference type="Proteomes" id="UP000536604"/>
    </source>
</evidence>
<comment type="caution">
    <text evidence="1">The sequence shown here is derived from an EMBL/GenBank/DDBJ whole genome shotgun (WGS) entry which is preliminary data.</text>
</comment>
<dbReference type="AlphaFoldDB" id="A0A841ITF9"/>
<sequence length="37" mass="3457">MAAPGAGAAGPAGLVHLYKGEPFAQVVAGFGIGTTTA</sequence>
<gene>
    <name evidence="1" type="ORF">FHS13_002493</name>
</gene>
<evidence type="ECO:0000313" key="1">
    <source>
        <dbReference type="EMBL" id="MBB6120536.1"/>
    </source>
</evidence>
<keyword evidence="2" id="KW-1185">Reference proteome</keyword>
<dbReference type="Proteomes" id="UP000536604">
    <property type="component" value="Unassembled WGS sequence"/>
</dbReference>
<dbReference type="EMBL" id="JACHJO010000007">
    <property type="protein sequence ID" value="MBB6120536.1"/>
    <property type="molecule type" value="Genomic_DNA"/>
</dbReference>